<dbReference type="Proteomes" id="UP000317257">
    <property type="component" value="Unassembled WGS sequence"/>
</dbReference>
<dbReference type="AlphaFoldDB" id="A0A5C6FZL3"/>
<accession>A0A5C6FZL3</accession>
<name>A0A5C6FZL3_METRR</name>
<gene>
    <name evidence="3" type="ORF">ED733_002124</name>
</gene>
<proteinExistence type="predicted"/>
<organism evidence="3 4">
    <name type="scientific">Metarhizium rileyi (strain RCEF 4871)</name>
    <name type="common">Nomuraea rileyi</name>
    <dbReference type="NCBI Taxonomy" id="1649241"/>
    <lineage>
        <taxon>Eukaryota</taxon>
        <taxon>Fungi</taxon>
        <taxon>Dikarya</taxon>
        <taxon>Ascomycota</taxon>
        <taxon>Pezizomycotina</taxon>
        <taxon>Sordariomycetes</taxon>
        <taxon>Hypocreomycetidae</taxon>
        <taxon>Hypocreales</taxon>
        <taxon>Clavicipitaceae</taxon>
        <taxon>Metarhizium</taxon>
    </lineage>
</organism>
<feature type="compositionally biased region" description="Low complexity" evidence="1">
    <location>
        <begin position="89"/>
        <end position="102"/>
    </location>
</feature>
<evidence type="ECO:0000313" key="3">
    <source>
        <dbReference type="EMBL" id="TWU70902.1"/>
    </source>
</evidence>
<comment type="caution">
    <text evidence="3">The sequence shown here is derived from an EMBL/GenBank/DDBJ whole genome shotgun (WGS) entry which is preliminary data.</text>
</comment>
<feature type="region of interest" description="Disordered" evidence="1">
    <location>
        <begin position="27"/>
        <end position="109"/>
    </location>
</feature>
<protein>
    <submittedName>
        <fullName evidence="3">Uncharacterized protein</fullName>
    </submittedName>
</protein>
<evidence type="ECO:0000256" key="2">
    <source>
        <dbReference type="SAM" id="SignalP"/>
    </source>
</evidence>
<feature type="chain" id="PRO_5022684146" evidence="2">
    <location>
        <begin position="20"/>
        <end position="128"/>
    </location>
</feature>
<reference evidence="4" key="1">
    <citation type="submission" date="2018-12" db="EMBL/GenBank/DDBJ databases">
        <title>The complete genome of Metarhizium rileyi, a key fungal pathogen of Lepidoptera.</title>
        <authorList>
            <person name="Binneck E."/>
            <person name="Lastra C.C.L."/>
            <person name="Sosa-Gomez D.R."/>
        </authorList>
    </citation>
    <scope>NUCLEOTIDE SEQUENCE [LARGE SCALE GENOMIC DNA]</scope>
    <source>
        <strain evidence="4">Cep018-CH2</strain>
    </source>
</reference>
<feature type="signal peptide" evidence="2">
    <location>
        <begin position="1"/>
        <end position="19"/>
    </location>
</feature>
<keyword evidence="2" id="KW-0732">Signal</keyword>
<feature type="compositionally biased region" description="Low complexity" evidence="1">
    <location>
        <begin position="48"/>
        <end position="79"/>
    </location>
</feature>
<dbReference type="EMBL" id="SBHS01000058">
    <property type="protein sequence ID" value="TWU70902.1"/>
    <property type="molecule type" value="Genomic_DNA"/>
</dbReference>
<evidence type="ECO:0000313" key="4">
    <source>
        <dbReference type="Proteomes" id="UP000317257"/>
    </source>
</evidence>
<sequence>MKVTAVLLVASATSVYCQASASMVSNASTAVTSGTLPGPLGSAPVAPPTNGTAPTGSSGSSNSSGSSGSAGSPKTSSKPVLEPTPKPPSSSATSSEVAETTTQLADAGSNAVAPGVGLAAILALGALI</sequence>
<evidence type="ECO:0000256" key="1">
    <source>
        <dbReference type="SAM" id="MobiDB-lite"/>
    </source>
</evidence>